<sequence length="32" mass="3327">MGGDAAWDIGLSHPDLWAGVIIVSGKAGRYVN</sequence>
<organism evidence="1">
    <name type="scientific">marine sediment metagenome</name>
    <dbReference type="NCBI Taxonomy" id="412755"/>
    <lineage>
        <taxon>unclassified sequences</taxon>
        <taxon>metagenomes</taxon>
        <taxon>ecological metagenomes</taxon>
    </lineage>
</organism>
<proteinExistence type="predicted"/>
<reference evidence="1" key="1">
    <citation type="journal article" date="2014" name="Front. Microbiol.">
        <title>High frequency of phylogenetically diverse reductive dehalogenase-homologous genes in deep subseafloor sedimentary metagenomes.</title>
        <authorList>
            <person name="Kawai M."/>
            <person name="Futagami T."/>
            <person name="Toyoda A."/>
            <person name="Takaki Y."/>
            <person name="Nishi S."/>
            <person name="Hori S."/>
            <person name="Arai W."/>
            <person name="Tsubouchi T."/>
            <person name="Morono Y."/>
            <person name="Uchiyama I."/>
            <person name="Ito T."/>
            <person name="Fujiyama A."/>
            <person name="Inagaki F."/>
            <person name="Takami H."/>
        </authorList>
    </citation>
    <scope>NUCLEOTIDE SEQUENCE</scope>
    <source>
        <strain evidence="1">Expedition CK06-06</strain>
    </source>
</reference>
<protein>
    <submittedName>
        <fullName evidence="1">Uncharacterized protein</fullName>
    </submittedName>
</protein>
<comment type="caution">
    <text evidence="1">The sequence shown here is derived from an EMBL/GenBank/DDBJ whole genome shotgun (WGS) entry which is preliminary data.</text>
</comment>
<accession>X1DAZ0</accession>
<gene>
    <name evidence="1" type="ORF">S01H4_37697</name>
</gene>
<dbReference type="AlphaFoldDB" id="X1DAZ0"/>
<evidence type="ECO:0000313" key="1">
    <source>
        <dbReference type="EMBL" id="GAH02244.1"/>
    </source>
</evidence>
<dbReference type="EMBL" id="BART01020273">
    <property type="protein sequence ID" value="GAH02244.1"/>
    <property type="molecule type" value="Genomic_DNA"/>
</dbReference>
<name>X1DAZ0_9ZZZZ</name>
<feature type="non-terminal residue" evidence="1">
    <location>
        <position position="32"/>
    </location>
</feature>